<dbReference type="GO" id="GO:0016020">
    <property type="term" value="C:membrane"/>
    <property type="evidence" value="ECO:0007669"/>
    <property type="project" value="UniProtKB-SubCell"/>
</dbReference>
<keyword evidence="9" id="KW-0833">Ubl conjugation pathway</keyword>
<keyword evidence="8" id="KW-0863">Zinc-finger</keyword>
<evidence type="ECO:0000256" key="4">
    <source>
        <dbReference type="ARBA" id="ARBA00012483"/>
    </source>
</evidence>
<protein>
    <recommendedName>
        <fullName evidence="4">RING-type E3 ubiquitin transferase</fullName>
        <ecNumber evidence="4">2.3.2.27</ecNumber>
    </recommendedName>
</protein>
<comment type="caution">
    <text evidence="15">The sequence shown here is derived from an EMBL/GenBank/DDBJ whole genome shotgun (WGS) entry which is preliminary data.</text>
</comment>
<comment type="similarity">
    <text evidence="13">Belongs to the RING-type zinc finger family. ATL subfamily.</text>
</comment>
<reference evidence="15" key="1">
    <citation type="submission" date="2022-11" db="EMBL/GenBank/DDBJ databases">
        <authorList>
            <person name="Hyden B.L."/>
            <person name="Feng K."/>
            <person name="Yates T."/>
            <person name="Jawdy S."/>
            <person name="Smart L.B."/>
            <person name="Muchero W."/>
        </authorList>
    </citation>
    <scope>NUCLEOTIDE SEQUENCE</scope>
    <source>
        <tissue evidence="15">Shoot tip</tissue>
    </source>
</reference>
<gene>
    <name evidence="15" type="ORF">OIU85_009940</name>
</gene>
<evidence type="ECO:0000256" key="12">
    <source>
        <dbReference type="ARBA" id="ARBA00023136"/>
    </source>
</evidence>
<evidence type="ECO:0000256" key="2">
    <source>
        <dbReference type="ARBA" id="ARBA00004167"/>
    </source>
</evidence>
<evidence type="ECO:0000256" key="9">
    <source>
        <dbReference type="ARBA" id="ARBA00022786"/>
    </source>
</evidence>
<evidence type="ECO:0000313" key="16">
    <source>
        <dbReference type="Proteomes" id="UP001151529"/>
    </source>
</evidence>
<evidence type="ECO:0000256" key="6">
    <source>
        <dbReference type="ARBA" id="ARBA00022692"/>
    </source>
</evidence>
<dbReference type="PANTHER" id="PTHR45768">
    <property type="entry name" value="E3 UBIQUITIN-PROTEIN LIGASE RNF13-LIKE"/>
    <property type="match status" value="1"/>
</dbReference>
<evidence type="ECO:0000313" key="15">
    <source>
        <dbReference type="EMBL" id="KAJ6676713.1"/>
    </source>
</evidence>
<keyword evidence="16" id="KW-1185">Reference proteome</keyword>
<dbReference type="EMBL" id="JAPFFL010000015">
    <property type="protein sequence ID" value="KAJ6676713.1"/>
    <property type="molecule type" value="Genomic_DNA"/>
</dbReference>
<comment type="subcellular location">
    <subcellularLocation>
        <location evidence="2">Membrane</location>
        <topology evidence="2">Single-pass membrane protein</topology>
    </subcellularLocation>
</comment>
<keyword evidence="11 14" id="KW-1133">Transmembrane helix</keyword>
<keyword evidence="5" id="KW-0808">Transferase</keyword>
<evidence type="ECO:0000256" key="11">
    <source>
        <dbReference type="ARBA" id="ARBA00022989"/>
    </source>
</evidence>
<sequence length="326" mass="35941">MCRFLFEVEQKDGFAIYPPPVSTPSSVSSPYNSLNHEKESAPLSSPFNKISPVLLLVIVILAAIFFVSGLLHLLVRFLLKRASFSPIYHSNRYSETSASHSLQRQLQQLFRLHDSGLDQAFVDALPVFYYKDIMGSKEPFDCAVCLCEFSGQERLRESPNGFSSEGESGSSNCQKSVTIVEDKSVGEKRVFSVRLGKFRSLNGGEGSGQKQHGETSRSNLDARRCYSLGAVQYVEGESNLQVALSHGNLNCRGRDKGCPSIDGDLEDKKIRGRTGGDSFSVSKIWLWSKKSRFPASSSSSSTTHMDMFSSTPLAVGLPNNEIVRDI</sequence>
<keyword evidence="6 14" id="KW-0812">Transmembrane</keyword>
<dbReference type="GO" id="GO:0031625">
    <property type="term" value="F:ubiquitin protein ligase binding"/>
    <property type="evidence" value="ECO:0007669"/>
    <property type="project" value="TreeGrafter"/>
</dbReference>
<comment type="pathway">
    <text evidence="3">Protein modification; protein ubiquitination.</text>
</comment>
<dbReference type="EC" id="2.3.2.27" evidence="4"/>
<evidence type="ECO:0000256" key="5">
    <source>
        <dbReference type="ARBA" id="ARBA00022679"/>
    </source>
</evidence>
<organism evidence="15 16">
    <name type="scientific">Salix viminalis</name>
    <name type="common">Common osier</name>
    <name type="synonym">Basket willow</name>
    <dbReference type="NCBI Taxonomy" id="40686"/>
    <lineage>
        <taxon>Eukaryota</taxon>
        <taxon>Viridiplantae</taxon>
        <taxon>Streptophyta</taxon>
        <taxon>Embryophyta</taxon>
        <taxon>Tracheophyta</taxon>
        <taxon>Spermatophyta</taxon>
        <taxon>Magnoliopsida</taxon>
        <taxon>eudicotyledons</taxon>
        <taxon>Gunneridae</taxon>
        <taxon>Pentapetalae</taxon>
        <taxon>rosids</taxon>
        <taxon>fabids</taxon>
        <taxon>Malpighiales</taxon>
        <taxon>Salicaceae</taxon>
        <taxon>Saliceae</taxon>
        <taxon>Salix</taxon>
    </lineage>
</organism>
<feature type="transmembrane region" description="Helical" evidence="14">
    <location>
        <begin position="53"/>
        <end position="75"/>
    </location>
</feature>
<reference evidence="15" key="2">
    <citation type="journal article" date="2023" name="Int. J. Mol. Sci.">
        <title>De Novo Assembly and Annotation of 11 Diverse Shrub Willow (Salix) Genomes Reveals Novel Gene Organization in Sex-Linked Regions.</title>
        <authorList>
            <person name="Hyden B."/>
            <person name="Feng K."/>
            <person name="Yates T.B."/>
            <person name="Jawdy S."/>
            <person name="Cereghino C."/>
            <person name="Smart L.B."/>
            <person name="Muchero W."/>
        </authorList>
    </citation>
    <scope>NUCLEOTIDE SEQUENCE [LARGE SCALE GENOMIC DNA]</scope>
    <source>
        <tissue evidence="15">Shoot tip</tissue>
    </source>
</reference>
<evidence type="ECO:0000256" key="7">
    <source>
        <dbReference type="ARBA" id="ARBA00022723"/>
    </source>
</evidence>
<evidence type="ECO:0000256" key="14">
    <source>
        <dbReference type="SAM" id="Phobius"/>
    </source>
</evidence>
<evidence type="ECO:0000256" key="8">
    <source>
        <dbReference type="ARBA" id="ARBA00022771"/>
    </source>
</evidence>
<evidence type="ECO:0000256" key="1">
    <source>
        <dbReference type="ARBA" id="ARBA00000900"/>
    </source>
</evidence>
<dbReference type="OrthoDB" id="8062037at2759"/>
<evidence type="ECO:0000256" key="13">
    <source>
        <dbReference type="ARBA" id="ARBA00024209"/>
    </source>
</evidence>
<keyword evidence="10" id="KW-0862">Zinc</keyword>
<dbReference type="AlphaFoldDB" id="A0A9Q0SH08"/>
<comment type="catalytic activity">
    <reaction evidence="1">
        <text>S-ubiquitinyl-[E2 ubiquitin-conjugating enzyme]-L-cysteine + [acceptor protein]-L-lysine = [E2 ubiquitin-conjugating enzyme]-L-cysteine + N(6)-ubiquitinyl-[acceptor protein]-L-lysine.</text>
        <dbReference type="EC" id="2.3.2.27"/>
    </reaction>
</comment>
<dbReference type="PANTHER" id="PTHR45768:SF32">
    <property type="entry name" value="RING-TYPE DOMAIN-CONTAINING PROTEIN"/>
    <property type="match status" value="1"/>
</dbReference>
<accession>A0A9Q0SH08</accession>
<evidence type="ECO:0000256" key="10">
    <source>
        <dbReference type="ARBA" id="ARBA00022833"/>
    </source>
</evidence>
<proteinExistence type="inferred from homology"/>
<dbReference type="GO" id="GO:0008270">
    <property type="term" value="F:zinc ion binding"/>
    <property type="evidence" value="ECO:0007669"/>
    <property type="project" value="UniProtKB-KW"/>
</dbReference>
<evidence type="ECO:0000256" key="3">
    <source>
        <dbReference type="ARBA" id="ARBA00004906"/>
    </source>
</evidence>
<dbReference type="Proteomes" id="UP001151529">
    <property type="component" value="Chromosome 15Z"/>
</dbReference>
<name>A0A9Q0SH08_SALVM</name>
<dbReference type="GO" id="GO:0061630">
    <property type="term" value="F:ubiquitin protein ligase activity"/>
    <property type="evidence" value="ECO:0007669"/>
    <property type="project" value="UniProtKB-EC"/>
</dbReference>
<keyword evidence="7" id="KW-0479">Metal-binding</keyword>
<keyword evidence="12 14" id="KW-0472">Membrane</keyword>